<evidence type="ECO:0000313" key="1">
    <source>
        <dbReference type="EMBL" id="GAW97026.1"/>
    </source>
</evidence>
<dbReference type="EMBL" id="BDQM01000023">
    <property type="protein sequence ID" value="GAW97026.1"/>
    <property type="molecule type" value="Genomic_DNA"/>
</dbReference>
<dbReference type="RefSeq" id="WP_057180799.1">
    <property type="nucleotide sequence ID" value="NZ_BDQM01000023.1"/>
</dbReference>
<reference evidence="1 2" key="1">
    <citation type="submission" date="2017-06" db="EMBL/GenBank/DDBJ databases">
        <title>Whole Genome Sequences of Colwellia marinimaniae MTCD1.</title>
        <authorList>
            <person name="Kusumoto H."/>
            <person name="Inoue M."/>
            <person name="Tanikawa K."/>
            <person name="Maeji H."/>
            <person name="Cameron J.H."/>
            <person name="Bartlett D.H."/>
        </authorList>
    </citation>
    <scope>NUCLEOTIDE SEQUENCE [LARGE SCALE GENOMIC DNA]</scope>
    <source>
        <strain evidence="1 2">MTCD1</strain>
    </source>
</reference>
<sequence length="83" mass="9561">MSIKDTIHSAGQNLHTIMITAREKDGSVETREAEPYSYRVTAGTEKFFCYDIRKNGTRNLFVSNIISVEETQNSYQPRWTVEV</sequence>
<keyword evidence="2" id="KW-1185">Reference proteome</keyword>
<evidence type="ECO:0000313" key="2">
    <source>
        <dbReference type="Proteomes" id="UP000197068"/>
    </source>
</evidence>
<accession>A0ABQ0MXC8</accession>
<name>A0ABQ0MXC8_9GAMM</name>
<proteinExistence type="predicted"/>
<dbReference type="Proteomes" id="UP000197068">
    <property type="component" value="Unassembled WGS sequence"/>
</dbReference>
<gene>
    <name evidence="1" type="ORF">MTCD1_02652</name>
</gene>
<organism evidence="1 2">
    <name type="scientific">Colwellia marinimaniae</name>
    <dbReference type="NCBI Taxonomy" id="1513592"/>
    <lineage>
        <taxon>Bacteria</taxon>
        <taxon>Pseudomonadati</taxon>
        <taxon>Pseudomonadota</taxon>
        <taxon>Gammaproteobacteria</taxon>
        <taxon>Alteromonadales</taxon>
        <taxon>Colwelliaceae</taxon>
        <taxon>Colwellia</taxon>
    </lineage>
</organism>
<protein>
    <submittedName>
        <fullName evidence="1">Uncharacterized protein</fullName>
    </submittedName>
</protein>
<comment type="caution">
    <text evidence="1">The sequence shown here is derived from an EMBL/GenBank/DDBJ whole genome shotgun (WGS) entry which is preliminary data.</text>
</comment>